<dbReference type="Proteomes" id="UP001162501">
    <property type="component" value="Unassembled WGS sequence"/>
</dbReference>
<accession>A0ACB1KGB7</accession>
<evidence type="ECO:0000313" key="2">
    <source>
        <dbReference type="Proteomes" id="UP001162501"/>
    </source>
</evidence>
<organism evidence="1 2">
    <name type="scientific">Rangifer tarandus platyrhynchus</name>
    <name type="common">Svalbard reindeer</name>
    <dbReference type="NCBI Taxonomy" id="3082113"/>
    <lineage>
        <taxon>Eukaryota</taxon>
        <taxon>Metazoa</taxon>
        <taxon>Chordata</taxon>
        <taxon>Craniata</taxon>
        <taxon>Vertebrata</taxon>
        <taxon>Euteleostomi</taxon>
        <taxon>Mammalia</taxon>
        <taxon>Eutheria</taxon>
        <taxon>Laurasiatheria</taxon>
        <taxon>Artiodactyla</taxon>
        <taxon>Ruminantia</taxon>
        <taxon>Pecora</taxon>
        <taxon>Cervidae</taxon>
        <taxon>Odocoileinae</taxon>
        <taxon>Rangifer</taxon>
    </lineage>
</organism>
<evidence type="ECO:0000313" key="1">
    <source>
        <dbReference type="EMBL" id="CAM9187747.1"/>
    </source>
</evidence>
<dbReference type="EMBL" id="CATOBB020000850">
    <property type="protein sequence ID" value="CAM9187747.1"/>
    <property type="molecule type" value="Genomic_DNA"/>
</dbReference>
<sequence>PRRLLSRFNHPRHYPFSTPQPTIRALLPPVPQPAPAFPSALAGPGATPSLATARSPRGQAVTAARCPRAPPPPPPSPSPGPGPARPSALPRAGAESRGHRLQAAAASTFLGPLRGGEGGRGENFCCGSFGNSSHPCAFLLFLPLLFLLFLLLFLLPEQ</sequence>
<protein>
    <submittedName>
        <fullName evidence="1">Uncharacterized protein</fullName>
    </submittedName>
</protein>
<comment type="caution">
    <text evidence="1">The sequence shown here is derived from an EMBL/GenBank/DDBJ whole genome shotgun (WGS) entry which is preliminary data.</text>
</comment>
<name>A0ACB1KGB7_RANTA</name>
<gene>
    <name evidence="1" type="ORF">MRATA1EN22A_LOCUS29605</name>
</gene>
<feature type="non-terminal residue" evidence="1">
    <location>
        <position position="1"/>
    </location>
</feature>
<proteinExistence type="predicted"/>
<reference evidence="1" key="1">
    <citation type="submission" date="2025-03" db="EMBL/GenBank/DDBJ databases">
        <authorList>
            <consortium name="ELIXIR-Norway"/>
            <consortium name="Elixir Norway"/>
        </authorList>
    </citation>
    <scope>NUCLEOTIDE SEQUENCE</scope>
</reference>